<proteinExistence type="predicted"/>
<accession>A0A6C0CPB4</accession>
<dbReference type="AlphaFoldDB" id="A0A6C0CPB4"/>
<evidence type="ECO:0000313" key="1">
    <source>
        <dbReference type="EMBL" id="QHT06321.1"/>
    </source>
</evidence>
<protein>
    <submittedName>
        <fullName evidence="1">Uncharacterized protein</fullName>
    </submittedName>
</protein>
<organism evidence="1">
    <name type="scientific">viral metagenome</name>
    <dbReference type="NCBI Taxonomy" id="1070528"/>
    <lineage>
        <taxon>unclassified sequences</taxon>
        <taxon>metagenomes</taxon>
        <taxon>organismal metagenomes</taxon>
    </lineage>
</organism>
<dbReference type="EMBL" id="MN739467">
    <property type="protein sequence ID" value="QHT06321.1"/>
    <property type="molecule type" value="Genomic_DNA"/>
</dbReference>
<sequence length="219" mass="25703">METIKVLYNALISDRSKERFEMILEPLQAISQLAFLSYCPVGSKLSISDNILYIQEPGWGQTISRSYYLDKKEDLIYLFGVIKRFHSFYGFLEEGKGKKLFDELINLSKCGIEKLIQTYNKADSSHLTQTLRMYKSMIDKPDAFDMENDENKGKKTDIDEVFKKVVKLYKVSHYSILQHTMVLLKHNPACYRDYIEGYNKIMLDINNQMKKWISDNIIF</sequence>
<reference evidence="1" key="1">
    <citation type="journal article" date="2020" name="Nature">
        <title>Giant virus diversity and host interactions through global metagenomics.</title>
        <authorList>
            <person name="Schulz F."/>
            <person name="Roux S."/>
            <person name="Paez-Espino D."/>
            <person name="Jungbluth S."/>
            <person name="Walsh D.A."/>
            <person name="Denef V.J."/>
            <person name="McMahon K.D."/>
            <person name="Konstantinidis K.T."/>
            <person name="Eloe-Fadrosh E.A."/>
            <person name="Kyrpides N.C."/>
            <person name="Woyke T."/>
        </authorList>
    </citation>
    <scope>NUCLEOTIDE SEQUENCE</scope>
    <source>
        <strain evidence="1">GVMAG-M-3300021425-30</strain>
    </source>
</reference>
<name>A0A6C0CPB4_9ZZZZ</name>